<sequence length="410" mass="43832">MRSNHIKSFLLLLFSLAATSSAANLDIKLPTGIFRGTSVANVDEWLGIPFAQPPVGQLRFKAPVAITEHSSAIKDASSFGNACPQIPADLGAPMSEDCLFLNVWRPAGIKDNNLPILFWIHKLLIKTSAASLTAYNATELVQRSAVVGKPMIVVSTNYRVNTFGFLASSHQPPQDLNAGLLDQRMALSFVQDNIAAFGGDPTKASSSPGAGSVMAHFIYPAKRSLFRAGIGESATGPFKSSPPASTYDRPGLPFSRLLAQTGCTGNSSPVDCLRAVPFDTLLNISNAMIATTLNNQVWEPAVGPPGSMITEEASDKIIRGDFLHLPLLGGTNVNEGTVFSVSLRSMGLVGQAQTTVFDTFIRGLVIDNTTITQDVLDRFQALFPENDPLLGAPFNTGDSLFDRGEAWYTV</sequence>
<dbReference type="PANTHER" id="PTHR11559">
    <property type="entry name" value="CARBOXYLESTERASE"/>
    <property type="match status" value="1"/>
</dbReference>
<evidence type="ECO:0000313" key="4">
    <source>
        <dbReference type="Proteomes" id="UP000807342"/>
    </source>
</evidence>
<dbReference type="Gene3D" id="3.40.50.1820">
    <property type="entry name" value="alpha/beta hydrolase"/>
    <property type="match status" value="1"/>
</dbReference>
<name>A0A9P6BWF3_9AGAR</name>
<dbReference type="InterPro" id="IPR019819">
    <property type="entry name" value="Carboxylesterase_B_CS"/>
</dbReference>
<dbReference type="Pfam" id="PF00135">
    <property type="entry name" value="COesterase"/>
    <property type="match status" value="1"/>
</dbReference>
<gene>
    <name evidence="3" type="ORF">P691DRAFT_851594</name>
</gene>
<dbReference type="InterPro" id="IPR002018">
    <property type="entry name" value="CarbesteraseB"/>
</dbReference>
<reference evidence="3" key="1">
    <citation type="submission" date="2020-11" db="EMBL/GenBank/DDBJ databases">
        <authorList>
            <consortium name="DOE Joint Genome Institute"/>
            <person name="Ahrendt S."/>
            <person name="Riley R."/>
            <person name="Andreopoulos W."/>
            <person name="Labutti K."/>
            <person name="Pangilinan J."/>
            <person name="Ruiz-Duenas F.J."/>
            <person name="Barrasa J.M."/>
            <person name="Sanchez-Garcia M."/>
            <person name="Camarero S."/>
            <person name="Miyauchi S."/>
            <person name="Serrano A."/>
            <person name="Linde D."/>
            <person name="Babiker R."/>
            <person name="Drula E."/>
            <person name="Ayuso-Fernandez I."/>
            <person name="Pacheco R."/>
            <person name="Padilla G."/>
            <person name="Ferreira P."/>
            <person name="Barriuso J."/>
            <person name="Kellner H."/>
            <person name="Castanera R."/>
            <person name="Alfaro M."/>
            <person name="Ramirez L."/>
            <person name="Pisabarro A.G."/>
            <person name="Kuo A."/>
            <person name="Tritt A."/>
            <person name="Lipzen A."/>
            <person name="He G."/>
            <person name="Yan M."/>
            <person name="Ng V."/>
            <person name="Cullen D."/>
            <person name="Martin F."/>
            <person name="Rosso M.-N."/>
            <person name="Henrissat B."/>
            <person name="Hibbett D."/>
            <person name="Martinez A.T."/>
            <person name="Grigoriev I.V."/>
        </authorList>
    </citation>
    <scope>NUCLEOTIDE SEQUENCE</scope>
    <source>
        <strain evidence="3">MF-IS2</strain>
    </source>
</reference>
<organism evidence="3 4">
    <name type="scientific">Macrolepiota fuliginosa MF-IS2</name>
    <dbReference type="NCBI Taxonomy" id="1400762"/>
    <lineage>
        <taxon>Eukaryota</taxon>
        <taxon>Fungi</taxon>
        <taxon>Dikarya</taxon>
        <taxon>Basidiomycota</taxon>
        <taxon>Agaricomycotina</taxon>
        <taxon>Agaricomycetes</taxon>
        <taxon>Agaricomycetidae</taxon>
        <taxon>Agaricales</taxon>
        <taxon>Agaricineae</taxon>
        <taxon>Agaricaceae</taxon>
        <taxon>Macrolepiota</taxon>
    </lineage>
</organism>
<dbReference type="InterPro" id="IPR050309">
    <property type="entry name" value="Type-B_Carboxylest/Lipase"/>
</dbReference>
<protein>
    <submittedName>
        <fullName evidence="3">Alpha/beta-hydrolase</fullName>
    </submittedName>
</protein>
<feature type="non-terminal residue" evidence="3">
    <location>
        <position position="410"/>
    </location>
</feature>
<proteinExistence type="predicted"/>
<keyword evidence="4" id="KW-1185">Reference proteome</keyword>
<keyword evidence="1" id="KW-0732">Signal</keyword>
<comment type="caution">
    <text evidence="3">The sequence shown here is derived from an EMBL/GenBank/DDBJ whole genome shotgun (WGS) entry which is preliminary data.</text>
</comment>
<accession>A0A9P6BWF3</accession>
<dbReference type="EMBL" id="MU151770">
    <property type="protein sequence ID" value="KAF9441832.1"/>
    <property type="molecule type" value="Genomic_DNA"/>
</dbReference>
<evidence type="ECO:0000259" key="2">
    <source>
        <dbReference type="Pfam" id="PF00135"/>
    </source>
</evidence>
<feature type="chain" id="PRO_5040267104" evidence="1">
    <location>
        <begin position="23"/>
        <end position="410"/>
    </location>
</feature>
<evidence type="ECO:0000313" key="3">
    <source>
        <dbReference type="EMBL" id="KAF9441832.1"/>
    </source>
</evidence>
<dbReference type="OrthoDB" id="408631at2759"/>
<feature type="signal peptide" evidence="1">
    <location>
        <begin position="1"/>
        <end position="22"/>
    </location>
</feature>
<dbReference type="Proteomes" id="UP000807342">
    <property type="component" value="Unassembled WGS sequence"/>
</dbReference>
<feature type="domain" description="Carboxylesterase type B" evidence="2">
    <location>
        <begin position="27"/>
        <end position="358"/>
    </location>
</feature>
<dbReference type="PROSITE" id="PS00941">
    <property type="entry name" value="CARBOXYLESTERASE_B_2"/>
    <property type="match status" value="1"/>
</dbReference>
<dbReference type="SUPFAM" id="SSF53474">
    <property type="entry name" value="alpha/beta-Hydrolases"/>
    <property type="match status" value="1"/>
</dbReference>
<evidence type="ECO:0000256" key="1">
    <source>
        <dbReference type="SAM" id="SignalP"/>
    </source>
</evidence>
<dbReference type="InterPro" id="IPR029058">
    <property type="entry name" value="AB_hydrolase_fold"/>
</dbReference>
<dbReference type="AlphaFoldDB" id="A0A9P6BWF3"/>